<keyword evidence="1" id="KW-0407">Ion channel</keyword>
<dbReference type="PANTHER" id="PTHR45651:SF100">
    <property type="entry name" value="CYCLIC NUCLEOTIDE-BINDING DOMAIN-CONTAINING PROTEIN"/>
    <property type="match status" value="1"/>
</dbReference>
<dbReference type="Proteomes" id="UP001162972">
    <property type="component" value="Chromosome 13"/>
</dbReference>
<dbReference type="EMBL" id="JAPFFJ010000002">
    <property type="protein sequence ID" value="KAJ6433629.1"/>
    <property type="molecule type" value="Genomic_DNA"/>
</dbReference>
<keyword evidence="3" id="KW-1185">Reference proteome</keyword>
<accession>A0AAD6L1P0</accession>
<dbReference type="Gene3D" id="2.60.120.10">
    <property type="entry name" value="Jelly Rolls"/>
    <property type="match status" value="1"/>
</dbReference>
<gene>
    <name evidence="2" type="ORF">OIU84_017346</name>
</gene>
<comment type="caution">
    <text evidence="2">The sequence shown here is derived from an EMBL/GenBank/DDBJ whole genome shotgun (WGS) entry which is preliminary data.</text>
</comment>
<dbReference type="GO" id="GO:0016020">
    <property type="term" value="C:membrane"/>
    <property type="evidence" value="ECO:0007669"/>
    <property type="project" value="UniProtKB-SubCell"/>
</dbReference>
<protein>
    <recommendedName>
        <fullName evidence="4">Cyclic nucleotide-binding domain-containing protein</fullName>
    </recommendedName>
</protein>
<dbReference type="GO" id="GO:0034220">
    <property type="term" value="P:monoatomic ion transmembrane transport"/>
    <property type="evidence" value="ECO:0007669"/>
    <property type="project" value="UniProtKB-KW"/>
</dbReference>
<keyword evidence="1" id="KW-0406">Ion transport</keyword>
<evidence type="ECO:0000313" key="2">
    <source>
        <dbReference type="EMBL" id="KAJ6433629.1"/>
    </source>
</evidence>
<proteinExistence type="predicted"/>
<name>A0AAD6L1P0_9ROSI</name>
<dbReference type="PANTHER" id="PTHR45651">
    <property type="entry name" value="CYCLIC NUCLEOTIDE-GATED ION CHANNEL 15-RELATED-RELATED"/>
    <property type="match status" value="1"/>
</dbReference>
<evidence type="ECO:0000256" key="1">
    <source>
        <dbReference type="ARBA" id="ARBA00023303"/>
    </source>
</evidence>
<dbReference type="InterPro" id="IPR014710">
    <property type="entry name" value="RmlC-like_jellyroll"/>
</dbReference>
<organism evidence="2 3">
    <name type="scientific">Salix udensis</name>
    <dbReference type="NCBI Taxonomy" id="889485"/>
    <lineage>
        <taxon>Eukaryota</taxon>
        <taxon>Viridiplantae</taxon>
        <taxon>Streptophyta</taxon>
        <taxon>Embryophyta</taxon>
        <taxon>Tracheophyta</taxon>
        <taxon>Spermatophyta</taxon>
        <taxon>Magnoliopsida</taxon>
        <taxon>eudicotyledons</taxon>
        <taxon>Gunneridae</taxon>
        <taxon>Pentapetalae</taxon>
        <taxon>rosids</taxon>
        <taxon>fabids</taxon>
        <taxon>Malpighiales</taxon>
        <taxon>Salicaceae</taxon>
        <taxon>Saliceae</taxon>
        <taxon>Salix</taxon>
    </lineage>
</organism>
<sequence>MLFVIRGQLESSTTNGGRSGFFNSITLGPGDFCVEAFALEAKDLKFFGHQFKRLQSKKLQHAFRYYSHQWRTWAACLMQSVWRRYKKRKMTKELALRNSIGYIHIPEREYYYSDDQADGDYEE</sequence>
<dbReference type="AlphaFoldDB" id="A0AAD6L1P0"/>
<keyword evidence="1" id="KW-0813">Transport</keyword>
<evidence type="ECO:0008006" key="4">
    <source>
        <dbReference type="Google" id="ProtNLM"/>
    </source>
</evidence>
<reference evidence="2 3" key="1">
    <citation type="journal article" date="2023" name="Int. J. Mol. Sci.">
        <title>De Novo Assembly and Annotation of 11 Diverse Shrub Willow (Salix) Genomes Reveals Novel Gene Organization in Sex-Linked Regions.</title>
        <authorList>
            <person name="Hyden B."/>
            <person name="Feng K."/>
            <person name="Yates T.B."/>
            <person name="Jawdy S."/>
            <person name="Cereghino C."/>
            <person name="Smart L.B."/>
            <person name="Muchero W."/>
        </authorList>
    </citation>
    <scope>NUCLEOTIDE SEQUENCE [LARGE SCALE GENOMIC DNA]</scope>
    <source>
        <tissue evidence="2">Shoot tip</tissue>
    </source>
</reference>
<evidence type="ECO:0000313" key="3">
    <source>
        <dbReference type="Proteomes" id="UP001162972"/>
    </source>
</evidence>